<keyword evidence="1" id="KW-0812">Transmembrane</keyword>
<feature type="transmembrane region" description="Helical" evidence="1">
    <location>
        <begin position="43"/>
        <end position="63"/>
    </location>
</feature>
<accession>A0A7J2THP5</accession>
<dbReference type="AlphaFoldDB" id="A0A7J2THP5"/>
<evidence type="ECO:0008006" key="3">
    <source>
        <dbReference type="Google" id="ProtNLM"/>
    </source>
</evidence>
<proteinExistence type="predicted"/>
<sequence>MLSIIPRDLIYSNLIINIAVTAWSLTIWSFALRHARELELREAFICASMPAMLFAVYQVWSILKLL</sequence>
<dbReference type="EMBL" id="DSLA01000049">
    <property type="protein sequence ID" value="HEH35150.1"/>
    <property type="molecule type" value="Genomic_DNA"/>
</dbReference>
<keyword evidence="1" id="KW-0472">Membrane</keyword>
<reference evidence="2" key="1">
    <citation type="journal article" date="2020" name="mSystems">
        <title>Genome- and Community-Level Interaction Insights into Carbon Utilization and Element Cycling Functions of Hydrothermarchaeota in Hydrothermal Sediment.</title>
        <authorList>
            <person name="Zhou Z."/>
            <person name="Liu Y."/>
            <person name="Xu W."/>
            <person name="Pan J."/>
            <person name="Luo Z.H."/>
            <person name="Li M."/>
        </authorList>
    </citation>
    <scope>NUCLEOTIDE SEQUENCE [LARGE SCALE GENOMIC DNA]</scope>
    <source>
        <strain evidence="2">SpSt-26</strain>
    </source>
</reference>
<evidence type="ECO:0000313" key="2">
    <source>
        <dbReference type="EMBL" id="HEH35150.1"/>
    </source>
</evidence>
<keyword evidence="1" id="KW-1133">Transmembrane helix</keyword>
<name>A0A7J2THP5_ARCFL</name>
<comment type="caution">
    <text evidence="2">The sequence shown here is derived from an EMBL/GenBank/DDBJ whole genome shotgun (WGS) entry which is preliminary data.</text>
</comment>
<evidence type="ECO:0000256" key="1">
    <source>
        <dbReference type="SAM" id="Phobius"/>
    </source>
</evidence>
<organism evidence="2">
    <name type="scientific">Archaeoglobus fulgidus</name>
    <dbReference type="NCBI Taxonomy" id="2234"/>
    <lineage>
        <taxon>Archaea</taxon>
        <taxon>Methanobacteriati</taxon>
        <taxon>Methanobacteriota</taxon>
        <taxon>Archaeoglobi</taxon>
        <taxon>Archaeoglobales</taxon>
        <taxon>Archaeoglobaceae</taxon>
        <taxon>Archaeoglobus</taxon>
    </lineage>
</organism>
<gene>
    <name evidence="2" type="ORF">ENP88_03135</name>
</gene>
<feature type="transmembrane region" description="Helical" evidence="1">
    <location>
        <begin position="12"/>
        <end position="31"/>
    </location>
</feature>
<protein>
    <recommendedName>
        <fullName evidence="3">Yip1 domain-containing protein</fullName>
    </recommendedName>
</protein>